<evidence type="ECO:0000259" key="5">
    <source>
        <dbReference type="PROSITE" id="PS51123"/>
    </source>
</evidence>
<dbReference type="KEGG" id="cak:Caul_0992"/>
<dbReference type="InterPro" id="IPR036737">
    <property type="entry name" value="OmpA-like_sf"/>
</dbReference>
<dbReference type="eggNOG" id="COG2885">
    <property type="taxonomic scope" value="Bacteria"/>
</dbReference>
<evidence type="ECO:0000256" key="4">
    <source>
        <dbReference type="PROSITE-ProRule" id="PRU00473"/>
    </source>
</evidence>
<dbReference type="PROSITE" id="PS51123">
    <property type="entry name" value="OMPA_2"/>
    <property type="match status" value="1"/>
</dbReference>
<dbReference type="SUPFAM" id="SSF103088">
    <property type="entry name" value="OmpA-like"/>
    <property type="match status" value="1"/>
</dbReference>
<feature type="domain" description="OmpA-like" evidence="5">
    <location>
        <begin position="74"/>
        <end position="190"/>
    </location>
</feature>
<name>B0SWC5_CAUSK</name>
<dbReference type="PANTHER" id="PTHR30329">
    <property type="entry name" value="STATOR ELEMENT OF FLAGELLAR MOTOR COMPLEX"/>
    <property type="match status" value="1"/>
</dbReference>
<evidence type="ECO:0000256" key="3">
    <source>
        <dbReference type="ARBA" id="ARBA00023237"/>
    </source>
</evidence>
<dbReference type="AlphaFoldDB" id="B0SWC5"/>
<sequence precursor="true">MIGAKYKMMMVASALVVGGLSVSGCATKGFVKDQVAVVNTRVDGTDAKLGEVDRTSQEALKRATDAGKLAEGKFLYSVVLSDDSVKFPLNRHELSPEAEQRLADFASKLKGDNKNVYLEIQGFTDASGDPQYNETLGSERAETVRKFLSKQGVPLNRMATISYGEDDPVAPNDNPDGRAQNRRVVIQVLA</sequence>
<dbReference type="PROSITE" id="PS51257">
    <property type="entry name" value="PROKAR_LIPOPROTEIN"/>
    <property type="match status" value="1"/>
</dbReference>
<dbReference type="HOGENOM" id="CLU_016890_9_3_5"/>
<dbReference type="STRING" id="366602.Caul_0992"/>
<dbReference type="InterPro" id="IPR006664">
    <property type="entry name" value="OMP_bac"/>
</dbReference>
<dbReference type="PRINTS" id="PR01023">
    <property type="entry name" value="NAFLGMOTY"/>
</dbReference>
<dbReference type="Gene3D" id="3.30.1330.60">
    <property type="entry name" value="OmpA-like domain"/>
    <property type="match status" value="1"/>
</dbReference>
<dbReference type="EMBL" id="CP000927">
    <property type="protein sequence ID" value="ABZ70122.1"/>
    <property type="molecule type" value="Genomic_DNA"/>
</dbReference>
<dbReference type="OrthoDB" id="5525824at2"/>
<evidence type="ECO:0000313" key="6">
    <source>
        <dbReference type="EMBL" id="ABZ70122.1"/>
    </source>
</evidence>
<dbReference type="CDD" id="cd07185">
    <property type="entry name" value="OmpA_C-like"/>
    <property type="match status" value="1"/>
</dbReference>
<proteinExistence type="predicted"/>
<evidence type="ECO:0000256" key="1">
    <source>
        <dbReference type="ARBA" id="ARBA00004442"/>
    </source>
</evidence>
<dbReference type="PRINTS" id="PR01021">
    <property type="entry name" value="OMPADOMAIN"/>
</dbReference>
<protein>
    <submittedName>
        <fullName evidence="6">OmpA/MotB domain protein</fullName>
    </submittedName>
</protein>
<gene>
    <name evidence="6" type="ordered locus">Caul_0992</name>
</gene>
<accession>B0SWC5</accession>
<evidence type="ECO:0000256" key="2">
    <source>
        <dbReference type="ARBA" id="ARBA00023136"/>
    </source>
</evidence>
<dbReference type="GO" id="GO:0009279">
    <property type="term" value="C:cell outer membrane"/>
    <property type="evidence" value="ECO:0007669"/>
    <property type="project" value="UniProtKB-SubCell"/>
</dbReference>
<dbReference type="InterPro" id="IPR006665">
    <property type="entry name" value="OmpA-like"/>
</dbReference>
<dbReference type="Pfam" id="PF00691">
    <property type="entry name" value="OmpA"/>
    <property type="match status" value="1"/>
</dbReference>
<keyword evidence="2 4" id="KW-0472">Membrane</keyword>
<dbReference type="PANTHER" id="PTHR30329:SF21">
    <property type="entry name" value="LIPOPROTEIN YIAD-RELATED"/>
    <property type="match status" value="1"/>
</dbReference>
<organism evidence="6">
    <name type="scientific">Caulobacter sp. (strain K31)</name>
    <dbReference type="NCBI Taxonomy" id="366602"/>
    <lineage>
        <taxon>Bacteria</taxon>
        <taxon>Pseudomonadati</taxon>
        <taxon>Pseudomonadota</taxon>
        <taxon>Alphaproteobacteria</taxon>
        <taxon>Caulobacterales</taxon>
        <taxon>Caulobacteraceae</taxon>
        <taxon>Caulobacter</taxon>
    </lineage>
</organism>
<dbReference type="InterPro" id="IPR050330">
    <property type="entry name" value="Bact_OuterMem_StrucFunc"/>
</dbReference>
<keyword evidence="3" id="KW-0998">Cell outer membrane</keyword>
<reference evidence="6" key="1">
    <citation type="submission" date="2008-01" db="EMBL/GenBank/DDBJ databases">
        <title>Complete sequence of chromosome of Caulobacter sp. K31.</title>
        <authorList>
            <consortium name="US DOE Joint Genome Institute"/>
            <person name="Copeland A."/>
            <person name="Lucas S."/>
            <person name="Lapidus A."/>
            <person name="Barry K."/>
            <person name="Glavina del Rio T."/>
            <person name="Dalin E."/>
            <person name="Tice H."/>
            <person name="Pitluck S."/>
            <person name="Bruce D."/>
            <person name="Goodwin L."/>
            <person name="Thompson L.S."/>
            <person name="Brettin T."/>
            <person name="Detter J.C."/>
            <person name="Han C."/>
            <person name="Schmutz J."/>
            <person name="Larimer F."/>
            <person name="Land M."/>
            <person name="Hauser L."/>
            <person name="Kyrpides N."/>
            <person name="Kim E."/>
            <person name="Stephens C."/>
            <person name="Richardson P."/>
        </authorList>
    </citation>
    <scope>NUCLEOTIDE SEQUENCE [LARGE SCALE GENOMIC DNA]</scope>
    <source>
        <strain evidence="6">K31</strain>
    </source>
</reference>
<comment type="subcellular location">
    <subcellularLocation>
        <location evidence="1">Cell outer membrane</location>
    </subcellularLocation>
</comment>